<evidence type="ECO:0000313" key="1">
    <source>
        <dbReference type="EMBL" id="EJX00628.1"/>
    </source>
</evidence>
<comment type="caution">
    <text evidence="1">The sequence shown here is derived from an EMBL/GenBank/DDBJ whole genome shotgun (WGS) entry which is preliminary data.</text>
</comment>
<organism evidence="1">
    <name type="scientific">gut metagenome</name>
    <dbReference type="NCBI Taxonomy" id="749906"/>
    <lineage>
        <taxon>unclassified sequences</taxon>
        <taxon>metagenomes</taxon>
        <taxon>organismal metagenomes</taxon>
    </lineage>
</organism>
<reference evidence="1" key="1">
    <citation type="journal article" date="2012" name="PLoS ONE">
        <title>Gene sets for utilization of primary and secondary nutrition supplies in the distal gut of endangered iberian lynx.</title>
        <authorList>
            <person name="Alcaide M."/>
            <person name="Messina E."/>
            <person name="Richter M."/>
            <person name="Bargiela R."/>
            <person name="Peplies J."/>
            <person name="Huws S.A."/>
            <person name="Newbold C.J."/>
            <person name="Golyshin P.N."/>
            <person name="Simon M.A."/>
            <person name="Lopez G."/>
            <person name="Yakimov M.M."/>
            <person name="Ferrer M."/>
        </authorList>
    </citation>
    <scope>NUCLEOTIDE SEQUENCE</scope>
</reference>
<sequence length="276" mass="31058">MNYVIFQNDGFPGIDGFFFCFCRIQDISPVARFPVLLEDSVASLEQQLHQEVTNITHFKGGRRFANRKGIMLGRMEVKIAVNIEVVCARLLAISHTSTVYIGNCEGVVSFVVVFLVDCSAFKRTAVVFFHLEGDGGVFPQIDIQTIRFAFGQLNLFCPGEELLHPECQFRIFMDRKIFSPFTFLVIFIPIVVHDELLQWFAVQARYLAEGQQTLALGRMDFDVSLLLAQIGDFTFGFAQVVMKEVPFQKVAHSVDVPEAIGSFFKCTIIGVKSDSD</sequence>
<accession>J9GFR5</accession>
<name>J9GFR5_9ZZZZ</name>
<dbReference type="EMBL" id="AMCI01003294">
    <property type="protein sequence ID" value="EJX00628.1"/>
    <property type="molecule type" value="Genomic_DNA"/>
</dbReference>
<gene>
    <name evidence="1" type="ORF">EVA_11263</name>
</gene>
<dbReference type="AlphaFoldDB" id="J9GFR5"/>
<proteinExistence type="predicted"/>
<protein>
    <submittedName>
        <fullName evidence="1">Uncharacterized protein</fullName>
    </submittedName>
</protein>